<keyword evidence="1" id="KW-0472">Membrane</keyword>
<reference evidence="3" key="1">
    <citation type="journal article" date="2019" name="Int. J. Syst. Evol. Microbiol.">
        <title>The Global Catalogue of Microorganisms (GCM) 10K type strain sequencing project: providing services to taxonomists for standard genome sequencing and annotation.</title>
        <authorList>
            <consortium name="The Broad Institute Genomics Platform"/>
            <consortium name="The Broad Institute Genome Sequencing Center for Infectious Disease"/>
            <person name="Wu L."/>
            <person name="Ma J."/>
        </authorList>
    </citation>
    <scope>NUCLEOTIDE SEQUENCE [LARGE SCALE GENOMIC DNA]</scope>
    <source>
        <strain evidence="3">CGMCC 4.7682</strain>
    </source>
</reference>
<name>A0ABV7QF63_9PSEU</name>
<comment type="caution">
    <text evidence="2">The sequence shown here is derived from an EMBL/GenBank/DDBJ whole genome shotgun (WGS) entry which is preliminary data.</text>
</comment>
<accession>A0ABV7QF63</accession>
<organism evidence="2 3">
    <name type="scientific">Amycolatopsis halotolerans</name>
    <dbReference type="NCBI Taxonomy" id="330083"/>
    <lineage>
        <taxon>Bacteria</taxon>
        <taxon>Bacillati</taxon>
        <taxon>Actinomycetota</taxon>
        <taxon>Actinomycetes</taxon>
        <taxon>Pseudonocardiales</taxon>
        <taxon>Pseudonocardiaceae</taxon>
        <taxon>Amycolatopsis</taxon>
    </lineage>
</organism>
<sequence length="51" mass="4751">MGTAVGLIAIAVACLGVAALPAPSSGPRWAGAVGAIVCGIIAALFAFAIVA</sequence>
<evidence type="ECO:0000313" key="2">
    <source>
        <dbReference type="EMBL" id="MFC3510988.1"/>
    </source>
</evidence>
<keyword evidence="1" id="KW-1133">Transmembrane helix</keyword>
<protein>
    <submittedName>
        <fullName evidence="2">Uncharacterized protein</fullName>
    </submittedName>
</protein>
<keyword evidence="1" id="KW-0812">Transmembrane</keyword>
<evidence type="ECO:0000256" key="1">
    <source>
        <dbReference type="SAM" id="Phobius"/>
    </source>
</evidence>
<gene>
    <name evidence="2" type="ORF">ACFORO_12500</name>
</gene>
<feature type="transmembrane region" description="Helical" evidence="1">
    <location>
        <begin position="29"/>
        <end position="50"/>
    </location>
</feature>
<evidence type="ECO:0000313" key="3">
    <source>
        <dbReference type="Proteomes" id="UP001595764"/>
    </source>
</evidence>
<keyword evidence="3" id="KW-1185">Reference proteome</keyword>
<dbReference type="RefSeq" id="WP_377869979.1">
    <property type="nucleotide sequence ID" value="NZ_JBHMAY010000017.1"/>
</dbReference>
<dbReference type="EMBL" id="JBHRWI010000016">
    <property type="protein sequence ID" value="MFC3510988.1"/>
    <property type="molecule type" value="Genomic_DNA"/>
</dbReference>
<proteinExistence type="predicted"/>
<dbReference type="Proteomes" id="UP001595764">
    <property type="component" value="Unassembled WGS sequence"/>
</dbReference>